<keyword evidence="6" id="KW-0963">Cytoplasm</keyword>
<evidence type="ECO:0000256" key="5">
    <source>
        <dbReference type="ARBA" id="ARBA00022448"/>
    </source>
</evidence>
<feature type="compositionally biased region" description="Polar residues" evidence="10">
    <location>
        <begin position="1"/>
        <end position="10"/>
    </location>
</feature>
<dbReference type="InterPro" id="IPR038495">
    <property type="entry name" value="ATPase_E_C"/>
</dbReference>
<reference evidence="12 13" key="1">
    <citation type="submission" date="2019-03" db="EMBL/GenBank/DDBJ databases">
        <title>Freshwater and sediment microbial communities from various areas in North America, analyzing microbe dynamics in response to fracking.</title>
        <authorList>
            <person name="Lamendella R."/>
        </authorList>
    </citation>
    <scope>NUCLEOTIDE SEQUENCE [LARGE SCALE GENOMIC DNA]</scope>
    <source>
        <strain evidence="12 13">18_TX</strain>
    </source>
</reference>
<sequence length="248" mass="27885">MSDGQGSTEKWQFPDITSEEFLQGEKTNALNKPRRWQYEPPEADEEEQELQPLTAEELEEIRAAAREEGFKEGYNQGHAEGKEAGHEEGIKSGQEEGFGKGFEQGLADGKAKMETQAVALNNVLDSLSYPDRKLTTDVQNELIEMVMELTRAICLDAPYHQPEIVQQAVREALEVLPVTDQKVVIHLNSDDLELIQQLYSEDDLKQHGWLLSKDDLLERGGCRVTTESSTVDHTLASRINSVFEKLKG</sequence>
<dbReference type="PANTHER" id="PTHR34982">
    <property type="entry name" value="YOP PROTEINS TRANSLOCATION PROTEIN L"/>
    <property type="match status" value="1"/>
</dbReference>
<evidence type="ECO:0000256" key="2">
    <source>
        <dbReference type="ARBA" id="ARBA00004496"/>
    </source>
</evidence>
<keyword evidence="9" id="KW-1006">Bacterial flagellum protein export</keyword>
<organism evidence="12 13">
    <name type="scientific">Idiomarina aquatica</name>
    <dbReference type="NCBI Taxonomy" id="1327752"/>
    <lineage>
        <taxon>Bacteria</taxon>
        <taxon>Pseudomonadati</taxon>
        <taxon>Pseudomonadota</taxon>
        <taxon>Gammaproteobacteria</taxon>
        <taxon>Alteromonadales</taxon>
        <taxon>Idiomarinaceae</taxon>
        <taxon>Idiomarina</taxon>
    </lineage>
</organism>
<dbReference type="InterPro" id="IPR000563">
    <property type="entry name" value="Flag_FliH"/>
</dbReference>
<keyword evidence="7" id="KW-1005">Bacterial flagellum biogenesis</keyword>
<keyword evidence="5" id="KW-0813">Transport</keyword>
<accession>A0A4R6NXD1</accession>
<keyword evidence="8" id="KW-0653">Protein transport</keyword>
<evidence type="ECO:0000256" key="10">
    <source>
        <dbReference type="SAM" id="MobiDB-lite"/>
    </source>
</evidence>
<gene>
    <name evidence="12" type="ORF">DEU29_12019</name>
</gene>
<dbReference type="Proteomes" id="UP000295531">
    <property type="component" value="Unassembled WGS sequence"/>
</dbReference>
<dbReference type="PRINTS" id="PR01003">
    <property type="entry name" value="FLGFLIH"/>
</dbReference>
<feature type="region of interest" description="Disordered" evidence="10">
    <location>
        <begin position="1"/>
        <end position="52"/>
    </location>
</feature>
<dbReference type="OrthoDB" id="8480773at2"/>
<dbReference type="InterPro" id="IPR018035">
    <property type="entry name" value="Flagellar_FliH/T3SS_HrpE"/>
</dbReference>
<dbReference type="NCBIfam" id="NF004270">
    <property type="entry name" value="PRK05687.2-1"/>
    <property type="match status" value="1"/>
</dbReference>
<comment type="subcellular location">
    <subcellularLocation>
        <location evidence="2">Cytoplasm</location>
    </subcellularLocation>
</comment>
<protein>
    <recommendedName>
        <fullName evidence="4">Flagellar assembly protein FliH</fullName>
    </recommendedName>
</protein>
<dbReference type="RefSeq" id="WP_133540573.1">
    <property type="nucleotide sequence ID" value="NZ_SNXI01000020.1"/>
</dbReference>
<keyword evidence="12" id="KW-0969">Cilium</keyword>
<evidence type="ECO:0000256" key="9">
    <source>
        <dbReference type="ARBA" id="ARBA00023225"/>
    </source>
</evidence>
<evidence type="ECO:0000256" key="8">
    <source>
        <dbReference type="ARBA" id="ARBA00022927"/>
    </source>
</evidence>
<evidence type="ECO:0000256" key="3">
    <source>
        <dbReference type="ARBA" id="ARBA00006602"/>
    </source>
</evidence>
<keyword evidence="13" id="KW-1185">Reference proteome</keyword>
<evidence type="ECO:0000256" key="4">
    <source>
        <dbReference type="ARBA" id="ARBA00016507"/>
    </source>
</evidence>
<comment type="similarity">
    <text evidence="3">Belongs to the FliH family.</text>
</comment>
<feature type="domain" description="Flagellar assembly protein FliH/Type III secretion system HrpE" evidence="11">
    <location>
        <begin position="118"/>
        <end position="241"/>
    </location>
</feature>
<evidence type="ECO:0000313" key="12">
    <source>
        <dbReference type="EMBL" id="TDP28671.1"/>
    </source>
</evidence>
<dbReference type="InterPro" id="IPR051472">
    <property type="entry name" value="T3SS_Stator/FliH"/>
</dbReference>
<dbReference type="GO" id="GO:0071973">
    <property type="term" value="P:bacterial-type flagellum-dependent cell motility"/>
    <property type="evidence" value="ECO:0007669"/>
    <property type="project" value="InterPro"/>
</dbReference>
<name>A0A4R6NXD1_9GAMM</name>
<dbReference type="GO" id="GO:0044781">
    <property type="term" value="P:bacterial-type flagellum organization"/>
    <property type="evidence" value="ECO:0007669"/>
    <property type="project" value="UniProtKB-KW"/>
</dbReference>
<comment type="function">
    <text evidence="1">Needed for flagellar regrowth and assembly.</text>
</comment>
<proteinExistence type="inferred from homology"/>
<keyword evidence="12" id="KW-0966">Cell projection</keyword>
<dbReference type="SUPFAM" id="SSF160527">
    <property type="entry name" value="V-type ATPase subunit E-like"/>
    <property type="match status" value="1"/>
</dbReference>
<evidence type="ECO:0000259" key="11">
    <source>
        <dbReference type="Pfam" id="PF02108"/>
    </source>
</evidence>
<dbReference type="GO" id="GO:0015031">
    <property type="term" value="P:protein transport"/>
    <property type="evidence" value="ECO:0007669"/>
    <property type="project" value="UniProtKB-KW"/>
</dbReference>
<dbReference type="GO" id="GO:0003774">
    <property type="term" value="F:cytoskeletal motor activity"/>
    <property type="evidence" value="ECO:0007669"/>
    <property type="project" value="InterPro"/>
</dbReference>
<dbReference type="Gene3D" id="3.30.2320.30">
    <property type="entry name" value="ATP synthase, E subunit, C-terminal"/>
    <property type="match status" value="1"/>
</dbReference>
<evidence type="ECO:0000256" key="1">
    <source>
        <dbReference type="ARBA" id="ARBA00003041"/>
    </source>
</evidence>
<feature type="compositionally biased region" description="Basic and acidic residues" evidence="10">
    <location>
        <begin position="79"/>
        <end position="98"/>
    </location>
</feature>
<evidence type="ECO:0000256" key="6">
    <source>
        <dbReference type="ARBA" id="ARBA00022490"/>
    </source>
</evidence>
<comment type="caution">
    <text evidence="12">The sequence shown here is derived from an EMBL/GenBank/DDBJ whole genome shotgun (WGS) entry which is preliminary data.</text>
</comment>
<dbReference type="GO" id="GO:0009288">
    <property type="term" value="C:bacterial-type flagellum"/>
    <property type="evidence" value="ECO:0007669"/>
    <property type="project" value="InterPro"/>
</dbReference>
<keyword evidence="12" id="KW-0282">Flagellum</keyword>
<dbReference type="AlphaFoldDB" id="A0A4R6NXD1"/>
<dbReference type="Pfam" id="PF02108">
    <property type="entry name" value="FliH"/>
    <property type="match status" value="1"/>
</dbReference>
<evidence type="ECO:0000256" key="7">
    <source>
        <dbReference type="ARBA" id="ARBA00022795"/>
    </source>
</evidence>
<dbReference type="GO" id="GO:0005829">
    <property type="term" value="C:cytosol"/>
    <property type="evidence" value="ECO:0007669"/>
    <property type="project" value="TreeGrafter"/>
</dbReference>
<dbReference type="PANTHER" id="PTHR34982:SF1">
    <property type="entry name" value="FLAGELLAR ASSEMBLY PROTEIN FLIH"/>
    <property type="match status" value="1"/>
</dbReference>
<dbReference type="EMBL" id="SNXI01000020">
    <property type="protein sequence ID" value="TDP28671.1"/>
    <property type="molecule type" value="Genomic_DNA"/>
</dbReference>
<evidence type="ECO:0000313" key="13">
    <source>
        <dbReference type="Proteomes" id="UP000295531"/>
    </source>
</evidence>
<feature type="region of interest" description="Disordered" evidence="10">
    <location>
        <begin position="72"/>
        <end position="99"/>
    </location>
</feature>